<dbReference type="PANTHER" id="PTHR43047:SF72">
    <property type="entry name" value="OSMOSENSING HISTIDINE PROTEIN KINASE SLN1"/>
    <property type="match status" value="1"/>
</dbReference>
<dbReference type="SMART" id="SM00388">
    <property type="entry name" value="HisKA"/>
    <property type="match status" value="1"/>
</dbReference>
<sequence>MGSRVRESVREREVLCYDPTLFAKITYNDTATPLPSDQIRSSCDPVLTALAQLGACRTGTSRSLVSLFAKKWQYIVAEATPNLSLVPDLSDKDRNGEELWICQTAIPRAHGVCEWTLLHDETPASPDQELPVTMVEDLQADDRFCDKPYCLAGSPARFYAAAPIRSPRGITIGVYCVLHDQPISEQDATAAGMHAIIRHITQTVMSHLEAQRSAAALRRSENMVHGVTSYVGNQGDSHVDFPTAPDPTRRRVVSAPASPKEKVFGPPVSDWTHQSAVGEPSNQPGISHGVSSSDVCDDRKFSTGGDTLEESVGISDHAVTSASRPGVPPRTISSASTASSKPHSSDHDDLPLAGIFMRAASVIRHSLEIDDVLFFNASSGSFGALVDAPSQLEQSPDPITTSSSSDEMSIHSKRYDGGFCQILGTSKSTTLGPKTASSTGLPMALPASLLASLLKRHPRGRIFNFDEHQVLQTSESSEDGATNSHRGEKPTSKPQDNRSKTRWSRQRQGDALLEIFPGARSICFIPIWDDKKERWYAGGLACTYDRHRIFVPSVELSYSRGFGTLLMANVHRLEATRTHQAQADVLGSISHELRSPLHGLILSAELLADTHIDAFQGNLLHTLETCGRTLLDTVDHLLDYSKVNHFINSSKRRKTRGMRGRGLSIEDGMKAQSTEVRLDALVEEVAESVFAGFRRMSTEYSLRHDRRKTTDPDIGATASASEPGDTPHYSSHSRVQSDEKRLSMPASVTVYVDIDPGATYKCRTVAGAIRRVVMNLLGNSLKYTEKGWIEVRLSRDVIATKRRGMKQNMIRIVVTDTGKGMSKEFLENDLYKPFAQEDQLSAGTGVGLSLVKKLVSSLGGDISVKSQVNVGSAITVLLPLASVEHDTVETKEEEAFREQKHMLKGLRVRLVGFRRTTDDSRTNAWGSVSAVEKVCKEWLGMEVVSGSSGLAPDVIMCLEASLDMAVRAPGSMVKPPIVVICPNATAAHARTVASSGPDDGQVYEFISQPTGPRKLARILLLAVNRWLELQDISASMSGVGSAPALTPSTETESMSTPPTSSGVGWRSPSCAILARTDSYFPQSESPPKSLDQSGTKKPCLPKDVSIPIQATSSPIPPASSIVAPSSSGSSSTAQPLAAEFLLVDDNPINLRVLCAYMKKLDRAFATAVDGMEAVEAFKANPGRFTCILMDINMPRLDGLKATQQIRSHERDTGAEACTIFALTGLASAETQREAFESGIGLFLTKPVKLKELSEILRTRGLI</sequence>
<feature type="compositionally biased region" description="Polar residues" evidence="7">
    <location>
        <begin position="271"/>
        <end position="294"/>
    </location>
</feature>
<evidence type="ECO:0000256" key="2">
    <source>
        <dbReference type="ARBA" id="ARBA00012438"/>
    </source>
</evidence>
<dbReference type="InterPro" id="IPR036097">
    <property type="entry name" value="HisK_dim/P_sf"/>
</dbReference>
<dbReference type="SUPFAM" id="SSF55874">
    <property type="entry name" value="ATPase domain of HSP90 chaperone/DNA topoisomerase II/histidine kinase"/>
    <property type="match status" value="1"/>
</dbReference>
<dbReference type="InterPro" id="IPR003594">
    <property type="entry name" value="HATPase_dom"/>
</dbReference>
<comment type="catalytic activity">
    <reaction evidence="1">
        <text>ATP + protein L-histidine = ADP + protein N-phospho-L-histidine.</text>
        <dbReference type="EC" id="2.7.13.3"/>
    </reaction>
</comment>
<dbReference type="Proteomes" id="UP001480595">
    <property type="component" value="Unassembled WGS sequence"/>
</dbReference>
<feature type="region of interest" description="Disordered" evidence="7">
    <location>
        <begin position="229"/>
        <end position="348"/>
    </location>
</feature>
<accession>A0ABR1VSI5</accession>
<dbReference type="EMBL" id="JAQQWL010000005">
    <property type="protein sequence ID" value="KAK8074127.1"/>
    <property type="molecule type" value="Genomic_DNA"/>
</dbReference>
<feature type="compositionally biased region" description="Low complexity" evidence="7">
    <location>
        <begin position="333"/>
        <end position="342"/>
    </location>
</feature>
<dbReference type="Pfam" id="PF00072">
    <property type="entry name" value="Response_reg"/>
    <property type="match status" value="1"/>
</dbReference>
<dbReference type="PROSITE" id="PS50110">
    <property type="entry name" value="RESPONSE_REGULATORY"/>
    <property type="match status" value="1"/>
</dbReference>
<dbReference type="Pfam" id="PF02518">
    <property type="entry name" value="HATPase_c"/>
    <property type="match status" value="1"/>
</dbReference>
<dbReference type="Pfam" id="PF00512">
    <property type="entry name" value="HisKA"/>
    <property type="match status" value="1"/>
</dbReference>
<keyword evidence="4" id="KW-0808">Transferase</keyword>
<dbReference type="SUPFAM" id="SSF52172">
    <property type="entry name" value="CheY-like"/>
    <property type="match status" value="1"/>
</dbReference>
<dbReference type="InterPro" id="IPR005467">
    <property type="entry name" value="His_kinase_dom"/>
</dbReference>
<evidence type="ECO:0000259" key="8">
    <source>
        <dbReference type="PROSITE" id="PS50109"/>
    </source>
</evidence>
<feature type="compositionally biased region" description="Polar residues" evidence="7">
    <location>
        <begin position="473"/>
        <end position="484"/>
    </location>
</feature>
<keyword evidence="11" id="KW-1185">Reference proteome</keyword>
<dbReference type="InterPro" id="IPR003661">
    <property type="entry name" value="HisK_dim/P_dom"/>
</dbReference>
<evidence type="ECO:0000313" key="11">
    <source>
        <dbReference type="Proteomes" id="UP001480595"/>
    </source>
</evidence>
<dbReference type="CDD" id="cd17546">
    <property type="entry name" value="REC_hyHK_CKI1_RcsC-like"/>
    <property type="match status" value="1"/>
</dbReference>
<dbReference type="SUPFAM" id="SSF55781">
    <property type="entry name" value="GAF domain-like"/>
    <property type="match status" value="1"/>
</dbReference>
<gene>
    <name evidence="10" type="ORF">PG994_005026</name>
</gene>
<evidence type="ECO:0000256" key="1">
    <source>
        <dbReference type="ARBA" id="ARBA00000085"/>
    </source>
</evidence>
<dbReference type="SUPFAM" id="SSF47384">
    <property type="entry name" value="Homodimeric domain of signal transducing histidine kinase"/>
    <property type="match status" value="1"/>
</dbReference>
<evidence type="ECO:0000256" key="4">
    <source>
        <dbReference type="ARBA" id="ARBA00022679"/>
    </source>
</evidence>
<dbReference type="Gene3D" id="3.40.50.2300">
    <property type="match status" value="1"/>
</dbReference>
<evidence type="ECO:0000256" key="7">
    <source>
        <dbReference type="SAM" id="MobiDB-lite"/>
    </source>
</evidence>
<dbReference type="Gene3D" id="1.10.287.130">
    <property type="match status" value="1"/>
</dbReference>
<dbReference type="InterPro" id="IPR011006">
    <property type="entry name" value="CheY-like_superfamily"/>
</dbReference>
<feature type="domain" description="Histidine kinase" evidence="8">
    <location>
        <begin position="588"/>
        <end position="882"/>
    </location>
</feature>
<dbReference type="PRINTS" id="PR00344">
    <property type="entry name" value="BCTRLSENSOR"/>
</dbReference>
<proteinExistence type="predicted"/>
<reference evidence="10 11" key="1">
    <citation type="submission" date="2023-01" db="EMBL/GenBank/DDBJ databases">
        <title>Analysis of 21 Apiospora genomes using comparative genomics revels a genus with tremendous synthesis potential of carbohydrate active enzymes and secondary metabolites.</title>
        <authorList>
            <person name="Sorensen T."/>
        </authorList>
    </citation>
    <scope>NUCLEOTIDE SEQUENCE [LARGE SCALE GENOMIC DNA]</scope>
    <source>
        <strain evidence="10 11">CBS 135458</strain>
    </source>
</reference>
<feature type="region of interest" description="Disordered" evidence="7">
    <location>
        <begin position="1037"/>
        <end position="1066"/>
    </location>
</feature>
<feature type="domain" description="Response regulatory" evidence="9">
    <location>
        <begin position="1139"/>
        <end position="1260"/>
    </location>
</feature>
<organism evidence="10 11">
    <name type="scientific">Apiospora phragmitis</name>
    <dbReference type="NCBI Taxonomy" id="2905665"/>
    <lineage>
        <taxon>Eukaryota</taxon>
        <taxon>Fungi</taxon>
        <taxon>Dikarya</taxon>
        <taxon>Ascomycota</taxon>
        <taxon>Pezizomycotina</taxon>
        <taxon>Sordariomycetes</taxon>
        <taxon>Xylariomycetidae</taxon>
        <taxon>Amphisphaeriales</taxon>
        <taxon>Apiosporaceae</taxon>
        <taxon>Apiospora</taxon>
    </lineage>
</organism>
<evidence type="ECO:0000313" key="10">
    <source>
        <dbReference type="EMBL" id="KAK8074127.1"/>
    </source>
</evidence>
<protein>
    <recommendedName>
        <fullName evidence="2">histidine kinase</fullName>
        <ecNumber evidence="2">2.7.13.3</ecNumber>
    </recommendedName>
</protein>
<evidence type="ECO:0000256" key="3">
    <source>
        <dbReference type="ARBA" id="ARBA00022553"/>
    </source>
</evidence>
<dbReference type="PANTHER" id="PTHR43047">
    <property type="entry name" value="TWO-COMPONENT HISTIDINE PROTEIN KINASE"/>
    <property type="match status" value="1"/>
</dbReference>
<feature type="region of interest" description="Disordered" evidence="7">
    <location>
        <begin position="702"/>
        <end position="741"/>
    </location>
</feature>
<dbReference type="EC" id="2.7.13.3" evidence="2"/>
<evidence type="ECO:0000256" key="6">
    <source>
        <dbReference type="PROSITE-ProRule" id="PRU00169"/>
    </source>
</evidence>
<feature type="region of interest" description="Disordered" evidence="7">
    <location>
        <begin position="473"/>
        <end position="504"/>
    </location>
</feature>
<name>A0ABR1VSI5_9PEZI</name>
<feature type="modified residue" description="4-aspartylphosphate" evidence="6">
    <location>
        <position position="1190"/>
    </location>
</feature>
<dbReference type="GeneID" id="92089498"/>
<comment type="caution">
    <text evidence="10">The sequence shown here is derived from an EMBL/GenBank/DDBJ whole genome shotgun (WGS) entry which is preliminary data.</text>
</comment>
<dbReference type="Gene3D" id="3.30.565.10">
    <property type="entry name" value="Histidine kinase-like ATPase, C-terminal domain"/>
    <property type="match status" value="1"/>
</dbReference>
<dbReference type="CDD" id="cd00082">
    <property type="entry name" value="HisKA"/>
    <property type="match status" value="1"/>
</dbReference>
<feature type="compositionally biased region" description="Low complexity" evidence="7">
    <location>
        <begin position="1046"/>
        <end position="1061"/>
    </location>
</feature>
<dbReference type="InterPro" id="IPR004358">
    <property type="entry name" value="Sig_transdc_His_kin-like_C"/>
</dbReference>
<evidence type="ECO:0000256" key="5">
    <source>
        <dbReference type="ARBA" id="ARBA00022777"/>
    </source>
</evidence>
<dbReference type="SMART" id="SM00448">
    <property type="entry name" value="REC"/>
    <property type="match status" value="1"/>
</dbReference>
<keyword evidence="5" id="KW-0418">Kinase</keyword>
<dbReference type="SMART" id="SM00387">
    <property type="entry name" value="HATPase_c"/>
    <property type="match status" value="1"/>
</dbReference>
<dbReference type="PROSITE" id="PS50109">
    <property type="entry name" value="HIS_KIN"/>
    <property type="match status" value="1"/>
</dbReference>
<dbReference type="InterPro" id="IPR036890">
    <property type="entry name" value="HATPase_C_sf"/>
</dbReference>
<dbReference type="InterPro" id="IPR001789">
    <property type="entry name" value="Sig_transdc_resp-reg_receiver"/>
</dbReference>
<feature type="compositionally biased region" description="Basic and acidic residues" evidence="7">
    <location>
        <begin position="485"/>
        <end position="499"/>
    </location>
</feature>
<feature type="region of interest" description="Disordered" evidence="7">
    <location>
        <begin position="1108"/>
        <end position="1128"/>
    </location>
</feature>
<keyword evidence="3 6" id="KW-0597">Phosphoprotein</keyword>
<dbReference type="RefSeq" id="XP_066718602.1">
    <property type="nucleotide sequence ID" value="XM_066856435.1"/>
</dbReference>
<evidence type="ECO:0000259" key="9">
    <source>
        <dbReference type="PROSITE" id="PS50110"/>
    </source>
</evidence>